<feature type="compositionally biased region" description="Gly residues" evidence="8">
    <location>
        <begin position="1"/>
        <end position="18"/>
    </location>
</feature>
<comment type="subcellular location">
    <subcellularLocation>
        <location evidence="1">Cell membrane</location>
        <topology evidence="1">Multi-pass membrane protein</topology>
    </subcellularLocation>
</comment>
<feature type="transmembrane region" description="Helical" evidence="9">
    <location>
        <begin position="441"/>
        <end position="474"/>
    </location>
</feature>
<evidence type="ECO:0000256" key="1">
    <source>
        <dbReference type="ARBA" id="ARBA00004651"/>
    </source>
</evidence>
<feature type="transmembrane region" description="Helical" evidence="9">
    <location>
        <begin position="407"/>
        <end position="429"/>
    </location>
</feature>
<feature type="region of interest" description="Disordered" evidence="8">
    <location>
        <begin position="1"/>
        <end position="60"/>
    </location>
</feature>
<keyword evidence="4" id="KW-1003">Cell membrane</keyword>
<dbReference type="EMBL" id="SZZH01000006">
    <property type="protein sequence ID" value="TKV56833.1"/>
    <property type="molecule type" value="Genomic_DNA"/>
</dbReference>
<feature type="transmembrane region" description="Helical" evidence="9">
    <location>
        <begin position="153"/>
        <end position="171"/>
    </location>
</feature>
<keyword evidence="5 9" id="KW-0812">Transmembrane</keyword>
<reference evidence="10 11" key="1">
    <citation type="submission" date="2019-05" db="EMBL/GenBank/DDBJ databases">
        <title>Nakamurella sp. N5BH11, whole genome shotgun sequence.</title>
        <authorList>
            <person name="Tuo L."/>
        </authorList>
    </citation>
    <scope>NUCLEOTIDE SEQUENCE [LARGE SCALE GENOMIC DNA]</scope>
    <source>
        <strain evidence="10 11">N5BH11</strain>
    </source>
</reference>
<keyword evidence="7 9" id="KW-0472">Membrane</keyword>
<dbReference type="RefSeq" id="WP_137451220.1">
    <property type="nucleotide sequence ID" value="NZ_SZZH01000006.1"/>
</dbReference>
<evidence type="ECO:0000256" key="7">
    <source>
        <dbReference type="ARBA" id="ARBA00023136"/>
    </source>
</evidence>
<dbReference type="GO" id="GO:0005886">
    <property type="term" value="C:plasma membrane"/>
    <property type="evidence" value="ECO:0007669"/>
    <property type="project" value="UniProtKB-SubCell"/>
</dbReference>
<dbReference type="InterPro" id="IPR002549">
    <property type="entry name" value="AI-2E-like"/>
</dbReference>
<dbReference type="Proteomes" id="UP000306985">
    <property type="component" value="Unassembled WGS sequence"/>
</dbReference>
<dbReference type="PANTHER" id="PTHR21716:SF53">
    <property type="entry name" value="PERMEASE PERM-RELATED"/>
    <property type="match status" value="1"/>
</dbReference>
<keyword evidence="11" id="KW-1185">Reference proteome</keyword>
<accession>A0A4U6QA77</accession>
<evidence type="ECO:0000256" key="2">
    <source>
        <dbReference type="ARBA" id="ARBA00009773"/>
    </source>
</evidence>
<evidence type="ECO:0000256" key="5">
    <source>
        <dbReference type="ARBA" id="ARBA00022692"/>
    </source>
</evidence>
<feature type="transmembrane region" description="Helical" evidence="9">
    <location>
        <begin position="207"/>
        <end position="228"/>
    </location>
</feature>
<name>A0A4U6QA77_9ACTN</name>
<evidence type="ECO:0000256" key="3">
    <source>
        <dbReference type="ARBA" id="ARBA00022448"/>
    </source>
</evidence>
<organism evidence="10 11">
    <name type="scientific">Nakamurella flava</name>
    <dbReference type="NCBI Taxonomy" id="2576308"/>
    <lineage>
        <taxon>Bacteria</taxon>
        <taxon>Bacillati</taxon>
        <taxon>Actinomycetota</taxon>
        <taxon>Actinomycetes</taxon>
        <taxon>Nakamurellales</taxon>
        <taxon>Nakamurellaceae</taxon>
        <taxon>Nakamurella</taxon>
    </lineage>
</organism>
<dbReference type="OrthoDB" id="4016357at2"/>
<dbReference type="Pfam" id="PF01594">
    <property type="entry name" value="AI-2E_transport"/>
    <property type="match status" value="1"/>
</dbReference>
<protein>
    <submittedName>
        <fullName evidence="10">AI-2E family transporter</fullName>
    </submittedName>
</protein>
<gene>
    <name evidence="10" type="ORF">FDO65_18490</name>
</gene>
<evidence type="ECO:0000313" key="11">
    <source>
        <dbReference type="Proteomes" id="UP000306985"/>
    </source>
</evidence>
<proteinExistence type="inferred from homology"/>
<dbReference type="GO" id="GO:0055085">
    <property type="term" value="P:transmembrane transport"/>
    <property type="evidence" value="ECO:0007669"/>
    <property type="project" value="TreeGrafter"/>
</dbReference>
<sequence>MTGVGPGDPGRPSGGHTGDGYVVPAHGYPAQGVDGTSVAPGTGHGAPADSAPAPSNGPTVPVVGPVTVDRASDAASRRTPMRAAWQSVSSKVLSERALRASEAAAAAAAASQEAAAALAAYPGAGAPTGEPADAAPATALPGRRRSQHSPFHWGFFGGIGVLLAYVSFLVLDTIRDTLLLLAIATLLAIGLNPLVSWIERRGVRRGFAVLFVFLGLLAVIGAAIYAIIPPIVTEVGSFVESIPTLIANLQQNESLRNLDERFGVLQAIQNSNIVQTIGSGAAGGLLSVGVTVATIIVDLLIILILTLYFLAGFPRIKAGAYRLVPATRRTRVTDLGDRILKQMGGYLSGATVIAMQAGLVAGVFAAIVGLPYPWAIALGAAILDFIPVVGPILVGVSMTLIGLTQSLAIGIIAGIFYLCQHLFEAYWLYPRVMKRTVDISTGAVVVAILVGAALLGVTGAILAVPVAAAIILIVREVIMPMQERS</sequence>
<dbReference type="AlphaFoldDB" id="A0A4U6QA77"/>
<keyword evidence="6 9" id="KW-1133">Transmembrane helix</keyword>
<comment type="similarity">
    <text evidence="2">Belongs to the autoinducer-2 exporter (AI-2E) (TC 2.A.86) family.</text>
</comment>
<dbReference type="PANTHER" id="PTHR21716">
    <property type="entry name" value="TRANSMEMBRANE PROTEIN"/>
    <property type="match status" value="1"/>
</dbReference>
<comment type="caution">
    <text evidence="10">The sequence shown here is derived from an EMBL/GenBank/DDBJ whole genome shotgun (WGS) entry which is preliminary data.</text>
</comment>
<evidence type="ECO:0000256" key="4">
    <source>
        <dbReference type="ARBA" id="ARBA00022475"/>
    </source>
</evidence>
<evidence type="ECO:0000256" key="6">
    <source>
        <dbReference type="ARBA" id="ARBA00022989"/>
    </source>
</evidence>
<feature type="transmembrane region" description="Helical" evidence="9">
    <location>
        <begin position="177"/>
        <end position="195"/>
    </location>
</feature>
<feature type="transmembrane region" description="Helical" evidence="9">
    <location>
        <begin position="346"/>
        <end position="368"/>
    </location>
</feature>
<keyword evidence="3" id="KW-0813">Transport</keyword>
<feature type="transmembrane region" description="Helical" evidence="9">
    <location>
        <begin position="374"/>
        <end position="395"/>
    </location>
</feature>
<evidence type="ECO:0000313" key="10">
    <source>
        <dbReference type="EMBL" id="TKV56833.1"/>
    </source>
</evidence>
<evidence type="ECO:0000256" key="8">
    <source>
        <dbReference type="SAM" id="MobiDB-lite"/>
    </source>
</evidence>
<evidence type="ECO:0000256" key="9">
    <source>
        <dbReference type="SAM" id="Phobius"/>
    </source>
</evidence>
<feature type="transmembrane region" description="Helical" evidence="9">
    <location>
        <begin position="285"/>
        <end position="311"/>
    </location>
</feature>